<dbReference type="eggNOG" id="ENOG502TATZ">
    <property type="taxonomic scope" value="Eukaryota"/>
</dbReference>
<keyword evidence="4" id="KW-1185">Reference proteome</keyword>
<sequence length="505" mass="53581">MMNGEGASVAFADRQEGGAAALQSLESQEVVVGDSGRTSILVGDGENEAIEASFDESTQPRSRGACPSWLRESSTALKAQIAVTTVALLVFLAVMIAGVLQGGTNDKAPIESAQSEAARAEPGPAGEPGPRPTPEQAAPSGDVPPPVPSPRSPAPQSSPALTTDAPAGAGPSFLTIPVSDASITIGLPPYLEETVPNFEDGLSSVEEKSWTALEPKMIDAITITLMQRLPDGFALDAESVQIETFDGYIVSAIRERRRRQRLRLLQGYFGLHDVKYSFAVTASCDDIVVCYVAPDVVEDIAIEISGLEEVRIADDTPEPSEKVTERPSSSPVVLTDAPASASPTEQATLSPTLQPVTLSPVTQSPTGIEPLRDQIGGCNIYAQCERCIGGCRDGTECEEGLSCFLRRGFEAVPGCEGPGERAQAYCYDPLYGGLSEESLLAVREWECDKKDRCGKCEGQCSQDEDCEKDLVCYRRFGLELVPGCASQGVLATSYCFDPDDYVAPV</sequence>
<keyword evidence="2" id="KW-0812">Transmembrane</keyword>
<feature type="region of interest" description="Disordered" evidence="1">
    <location>
        <begin position="313"/>
        <end position="349"/>
    </location>
</feature>
<evidence type="ECO:0000313" key="3">
    <source>
        <dbReference type="EMBL" id="EJK62086.1"/>
    </source>
</evidence>
<keyword evidence="2" id="KW-1133">Transmembrane helix</keyword>
<evidence type="ECO:0000256" key="1">
    <source>
        <dbReference type="SAM" id="MobiDB-lite"/>
    </source>
</evidence>
<feature type="region of interest" description="Disordered" evidence="1">
    <location>
        <begin position="111"/>
        <end position="168"/>
    </location>
</feature>
<comment type="caution">
    <text evidence="3">The sequence shown here is derived from an EMBL/GenBank/DDBJ whole genome shotgun (WGS) entry which is preliminary data.</text>
</comment>
<gene>
    <name evidence="3" type="ORF">THAOC_17314</name>
</gene>
<dbReference type="Proteomes" id="UP000266841">
    <property type="component" value="Unassembled WGS sequence"/>
</dbReference>
<evidence type="ECO:0000313" key="4">
    <source>
        <dbReference type="Proteomes" id="UP000266841"/>
    </source>
</evidence>
<dbReference type="OMA" id="NTEQANW"/>
<accession>K0SMD2</accession>
<name>K0SMD2_THAOC</name>
<keyword evidence="2" id="KW-0472">Membrane</keyword>
<evidence type="ECO:0000256" key="2">
    <source>
        <dbReference type="SAM" id="Phobius"/>
    </source>
</evidence>
<feature type="compositionally biased region" description="Pro residues" evidence="1">
    <location>
        <begin position="142"/>
        <end position="153"/>
    </location>
</feature>
<reference evidence="3 4" key="1">
    <citation type="journal article" date="2012" name="Genome Biol.">
        <title>Genome and low-iron response of an oceanic diatom adapted to chronic iron limitation.</title>
        <authorList>
            <person name="Lommer M."/>
            <person name="Specht M."/>
            <person name="Roy A.S."/>
            <person name="Kraemer L."/>
            <person name="Andreson R."/>
            <person name="Gutowska M.A."/>
            <person name="Wolf J."/>
            <person name="Bergner S.V."/>
            <person name="Schilhabel M.B."/>
            <person name="Klostermeier U.C."/>
            <person name="Beiko R.G."/>
            <person name="Rosenstiel P."/>
            <person name="Hippler M."/>
            <person name="Laroche J."/>
        </authorList>
    </citation>
    <scope>NUCLEOTIDE SEQUENCE [LARGE SCALE GENOMIC DNA]</scope>
    <source>
        <strain evidence="3 4">CCMP1005</strain>
    </source>
</reference>
<proteinExistence type="predicted"/>
<dbReference type="AlphaFoldDB" id="K0SMD2"/>
<dbReference type="EMBL" id="AGNL01019128">
    <property type="protein sequence ID" value="EJK62086.1"/>
    <property type="molecule type" value="Genomic_DNA"/>
</dbReference>
<protein>
    <submittedName>
        <fullName evidence="3">Uncharacterized protein</fullName>
    </submittedName>
</protein>
<feature type="transmembrane region" description="Helical" evidence="2">
    <location>
        <begin position="81"/>
        <end position="100"/>
    </location>
</feature>
<feature type="compositionally biased region" description="Basic and acidic residues" evidence="1">
    <location>
        <begin position="313"/>
        <end position="325"/>
    </location>
</feature>
<organism evidence="3 4">
    <name type="scientific">Thalassiosira oceanica</name>
    <name type="common">Marine diatom</name>
    <dbReference type="NCBI Taxonomy" id="159749"/>
    <lineage>
        <taxon>Eukaryota</taxon>
        <taxon>Sar</taxon>
        <taxon>Stramenopiles</taxon>
        <taxon>Ochrophyta</taxon>
        <taxon>Bacillariophyta</taxon>
        <taxon>Coscinodiscophyceae</taxon>
        <taxon>Thalassiosirophycidae</taxon>
        <taxon>Thalassiosirales</taxon>
        <taxon>Thalassiosiraceae</taxon>
        <taxon>Thalassiosira</taxon>
    </lineage>
</organism>